<evidence type="ECO:0000313" key="5">
    <source>
        <dbReference type="Proteomes" id="UP000247681"/>
    </source>
</evidence>
<accession>A0A2V4C2A1</accession>
<evidence type="ECO:0000313" key="4">
    <source>
        <dbReference type="EMBL" id="PXY45449.1"/>
    </source>
</evidence>
<feature type="chain" id="PRO_5016164168" evidence="3">
    <location>
        <begin position="20"/>
        <end position="154"/>
    </location>
</feature>
<gene>
    <name evidence="4" type="ORF">DMB68_12275</name>
</gene>
<sequence>MKTPLITIIAILLPLFISAQNSDPSKPELQHTLYPWMEPKVPNMKNTKPFTRNKIQRAKNRIAREEQKLIKLGQEEWKIELDLKAQLEKLKQLENSSEKSNEPDHQKNIEKAKTQIAKTQEKLNKTKTEVALSTKTLNDNEIALKEARLEKSGS</sequence>
<dbReference type="Proteomes" id="UP000247681">
    <property type="component" value="Unassembled WGS sequence"/>
</dbReference>
<comment type="caution">
    <text evidence="4">The sequence shown here is derived from an EMBL/GenBank/DDBJ whole genome shotgun (WGS) entry which is preliminary data.</text>
</comment>
<keyword evidence="3" id="KW-0732">Signal</keyword>
<proteinExistence type="predicted"/>
<evidence type="ECO:0000256" key="3">
    <source>
        <dbReference type="SAM" id="SignalP"/>
    </source>
</evidence>
<dbReference type="AlphaFoldDB" id="A0A2V4C2A1"/>
<protein>
    <submittedName>
        <fullName evidence="4">Uncharacterized protein</fullName>
    </submittedName>
</protein>
<organism evidence="4 5">
    <name type="scientific">Flavobacterium hydrophilum</name>
    <dbReference type="NCBI Taxonomy" id="2211445"/>
    <lineage>
        <taxon>Bacteria</taxon>
        <taxon>Pseudomonadati</taxon>
        <taxon>Bacteroidota</taxon>
        <taxon>Flavobacteriia</taxon>
        <taxon>Flavobacteriales</taxon>
        <taxon>Flavobacteriaceae</taxon>
        <taxon>Flavobacterium</taxon>
    </lineage>
</organism>
<feature type="region of interest" description="Disordered" evidence="2">
    <location>
        <begin position="93"/>
        <end position="115"/>
    </location>
</feature>
<keyword evidence="5" id="KW-1185">Reference proteome</keyword>
<name>A0A2V4C2A1_9FLAO</name>
<evidence type="ECO:0000256" key="2">
    <source>
        <dbReference type="SAM" id="MobiDB-lite"/>
    </source>
</evidence>
<reference evidence="4 5" key="1">
    <citation type="submission" date="2018-05" db="EMBL/GenBank/DDBJ databases">
        <title>Flavobacterium sp. strain IMCC34758, incomplete genome.</title>
        <authorList>
            <person name="Joung Y."/>
        </authorList>
    </citation>
    <scope>NUCLEOTIDE SEQUENCE [LARGE SCALE GENOMIC DNA]</scope>
    <source>
        <strain evidence="4 5">IMCC34758</strain>
    </source>
</reference>
<feature type="signal peptide" evidence="3">
    <location>
        <begin position="1"/>
        <end position="19"/>
    </location>
</feature>
<feature type="coiled-coil region" evidence="1">
    <location>
        <begin position="48"/>
        <end position="75"/>
    </location>
</feature>
<dbReference type="EMBL" id="QJHL01000002">
    <property type="protein sequence ID" value="PXY45449.1"/>
    <property type="molecule type" value="Genomic_DNA"/>
</dbReference>
<evidence type="ECO:0000256" key="1">
    <source>
        <dbReference type="SAM" id="Coils"/>
    </source>
</evidence>
<keyword evidence="1" id="KW-0175">Coiled coil</keyword>